<proteinExistence type="predicted"/>
<dbReference type="Proteomes" id="UP001054945">
    <property type="component" value="Unassembled WGS sequence"/>
</dbReference>
<feature type="compositionally biased region" description="Basic and acidic residues" evidence="1">
    <location>
        <begin position="1"/>
        <end position="11"/>
    </location>
</feature>
<keyword evidence="3" id="KW-1185">Reference proteome</keyword>
<evidence type="ECO:0000313" key="2">
    <source>
        <dbReference type="EMBL" id="GIY79178.1"/>
    </source>
</evidence>
<reference evidence="2 3" key="1">
    <citation type="submission" date="2021-06" db="EMBL/GenBank/DDBJ databases">
        <title>Caerostris extrusa draft genome.</title>
        <authorList>
            <person name="Kono N."/>
            <person name="Arakawa K."/>
        </authorList>
    </citation>
    <scope>NUCLEOTIDE SEQUENCE [LARGE SCALE GENOMIC DNA]</scope>
</reference>
<organism evidence="2 3">
    <name type="scientific">Caerostris extrusa</name>
    <name type="common">Bark spider</name>
    <name type="synonym">Caerostris bankana</name>
    <dbReference type="NCBI Taxonomy" id="172846"/>
    <lineage>
        <taxon>Eukaryota</taxon>
        <taxon>Metazoa</taxon>
        <taxon>Ecdysozoa</taxon>
        <taxon>Arthropoda</taxon>
        <taxon>Chelicerata</taxon>
        <taxon>Arachnida</taxon>
        <taxon>Araneae</taxon>
        <taxon>Araneomorphae</taxon>
        <taxon>Entelegynae</taxon>
        <taxon>Araneoidea</taxon>
        <taxon>Araneidae</taxon>
        <taxon>Caerostris</taxon>
    </lineage>
</organism>
<accession>A0AAV4W9Z6</accession>
<protein>
    <submittedName>
        <fullName evidence="2">Uncharacterized protein</fullName>
    </submittedName>
</protein>
<evidence type="ECO:0000313" key="3">
    <source>
        <dbReference type="Proteomes" id="UP001054945"/>
    </source>
</evidence>
<name>A0AAV4W9Z6_CAEEX</name>
<sequence length="81" mass="9129">MTNDSSHRKGDQSGNHRIRQSNKAVDAYSIDIALCTRRRPAYTLALNAHRGKSTFVPVARDEFNMGRRYRGGLFRFGVSDG</sequence>
<evidence type="ECO:0000256" key="1">
    <source>
        <dbReference type="SAM" id="MobiDB-lite"/>
    </source>
</evidence>
<comment type="caution">
    <text evidence="2">The sequence shown here is derived from an EMBL/GenBank/DDBJ whole genome shotgun (WGS) entry which is preliminary data.</text>
</comment>
<dbReference type="EMBL" id="BPLR01015853">
    <property type="protein sequence ID" value="GIY79178.1"/>
    <property type="molecule type" value="Genomic_DNA"/>
</dbReference>
<gene>
    <name evidence="2" type="ORF">CEXT_145761</name>
</gene>
<dbReference type="AlphaFoldDB" id="A0AAV4W9Z6"/>
<feature type="region of interest" description="Disordered" evidence="1">
    <location>
        <begin position="1"/>
        <end position="20"/>
    </location>
</feature>